<accession>A0ABR7N3G0</accession>
<dbReference type="InterPro" id="IPR018840">
    <property type="entry name" value="DUF2441"/>
</dbReference>
<gene>
    <name evidence="1" type="ORF">H8704_11075</name>
</gene>
<evidence type="ECO:0000313" key="1">
    <source>
        <dbReference type="EMBL" id="MBC8563163.1"/>
    </source>
</evidence>
<name>A0ABR7N3G0_9FIRM</name>
<keyword evidence="2" id="KW-1185">Reference proteome</keyword>
<dbReference type="Gene3D" id="3.20.170.10">
    <property type="entry name" value="ADP-ribosylation domain"/>
    <property type="match status" value="1"/>
</dbReference>
<organism evidence="1 2">
    <name type="scientific">Jutongia huaianensis</name>
    <dbReference type="NCBI Taxonomy" id="2763668"/>
    <lineage>
        <taxon>Bacteria</taxon>
        <taxon>Bacillati</taxon>
        <taxon>Bacillota</taxon>
        <taxon>Clostridia</taxon>
        <taxon>Lachnospirales</taxon>
        <taxon>Lachnospiraceae</taxon>
        <taxon>Jutongia</taxon>
    </lineage>
</organism>
<dbReference type="EMBL" id="JACRSX010000017">
    <property type="protein sequence ID" value="MBC8563163.1"/>
    <property type="molecule type" value="Genomic_DNA"/>
</dbReference>
<proteinExistence type="predicted"/>
<dbReference type="RefSeq" id="WP_118678795.1">
    <property type="nucleotide sequence ID" value="NZ_JACRSX010000017.1"/>
</dbReference>
<dbReference type="Pfam" id="PF10386">
    <property type="entry name" value="DUF2441"/>
    <property type="match status" value="1"/>
</dbReference>
<protein>
    <submittedName>
        <fullName evidence="1">DUF2441 domain-containing protein</fullName>
    </submittedName>
</protein>
<dbReference type="Proteomes" id="UP000606193">
    <property type="component" value="Unassembled WGS sequence"/>
</dbReference>
<sequence length="124" mass="14487">MLYYVFNQSRAVRETICELVRQKEFREKPSRLQCLYVCKTLEAALKWKENFESFDRKVLQLVSLSSDGEVFTGDAALLPGVNGDSFDRKIQQARDYWSGRLTGRLEETLLGGRIRVERILEDYQ</sequence>
<dbReference type="SUPFAM" id="SSF56399">
    <property type="entry name" value="ADP-ribosylation"/>
    <property type="match status" value="1"/>
</dbReference>
<reference evidence="1 2" key="1">
    <citation type="submission" date="2020-08" db="EMBL/GenBank/DDBJ databases">
        <title>Genome public.</title>
        <authorList>
            <person name="Liu C."/>
            <person name="Sun Q."/>
        </authorList>
    </citation>
    <scope>NUCLEOTIDE SEQUENCE [LARGE SCALE GENOMIC DNA]</scope>
    <source>
        <strain evidence="1 2">NSJ-37</strain>
    </source>
</reference>
<evidence type="ECO:0000313" key="2">
    <source>
        <dbReference type="Proteomes" id="UP000606193"/>
    </source>
</evidence>
<comment type="caution">
    <text evidence="1">The sequence shown here is derived from an EMBL/GenBank/DDBJ whole genome shotgun (WGS) entry which is preliminary data.</text>
</comment>